<dbReference type="Proteomes" id="UP000257131">
    <property type="component" value="Unassembled WGS sequence"/>
</dbReference>
<organism evidence="1 2">
    <name type="scientific">Rhodosalinus sediminis</name>
    <dbReference type="NCBI Taxonomy" id="1940533"/>
    <lineage>
        <taxon>Bacteria</taxon>
        <taxon>Pseudomonadati</taxon>
        <taxon>Pseudomonadota</taxon>
        <taxon>Alphaproteobacteria</taxon>
        <taxon>Rhodobacterales</taxon>
        <taxon>Paracoccaceae</taxon>
        <taxon>Rhodosalinus</taxon>
    </lineage>
</organism>
<evidence type="ECO:0000313" key="1">
    <source>
        <dbReference type="EMBL" id="REC56884.1"/>
    </source>
</evidence>
<keyword evidence="2" id="KW-1185">Reference proteome</keyword>
<accession>A0A3D9BTN5</accession>
<dbReference type="EMBL" id="QOHR01000009">
    <property type="protein sequence ID" value="REC56884.1"/>
    <property type="molecule type" value="Genomic_DNA"/>
</dbReference>
<comment type="caution">
    <text evidence="1">The sequence shown here is derived from an EMBL/GenBank/DDBJ whole genome shotgun (WGS) entry which is preliminary data.</text>
</comment>
<dbReference type="RefSeq" id="WP_115979517.1">
    <property type="nucleotide sequence ID" value="NZ_CAJXNW010000010.1"/>
</dbReference>
<name>A0A3D9BTN5_9RHOB</name>
<dbReference type="AlphaFoldDB" id="A0A3D9BTN5"/>
<reference evidence="1 2" key="1">
    <citation type="journal article" date="2017" name="Int. J. Syst. Evol. Microbiol.">
        <title>Rhodosalinus sediminis gen. nov., sp. nov., isolated from marine saltern.</title>
        <authorList>
            <person name="Guo L.Y."/>
            <person name="Ling S.K."/>
            <person name="Li C.M."/>
            <person name="Chen G.J."/>
            <person name="Du Z.J."/>
        </authorList>
    </citation>
    <scope>NUCLEOTIDE SEQUENCE [LARGE SCALE GENOMIC DNA]</scope>
    <source>
        <strain evidence="1 2">WDN1C137</strain>
    </source>
</reference>
<sequence length="74" mass="7858">MGVTEDLADALAQDAIAAADELGDDRLIEEVAEALGATSSTTQEAFMTSVRVRLAERRARRLLEQRRAAGRGGG</sequence>
<evidence type="ECO:0000313" key="2">
    <source>
        <dbReference type="Proteomes" id="UP000257131"/>
    </source>
</evidence>
<gene>
    <name evidence="1" type="ORF">DRV84_08805</name>
</gene>
<protein>
    <submittedName>
        <fullName evidence="1">Uncharacterized protein</fullName>
    </submittedName>
</protein>
<proteinExistence type="predicted"/>